<protein>
    <submittedName>
        <fullName evidence="1">Uncharacterized protein</fullName>
    </submittedName>
</protein>
<proteinExistence type="predicted"/>
<dbReference type="EMBL" id="QTSX02001627">
    <property type="protein sequence ID" value="KAJ9079946.1"/>
    <property type="molecule type" value="Genomic_DNA"/>
</dbReference>
<reference evidence="1" key="1">
    <citation type="submission" date="2022-04" db="EMBL/GenBank/DDBJ databases">
        <title>Genome of the entomopathogenic fungus Entomophthora muscae.</title>
        <authorList>
            <person name="Elya C."/>
            <person name="Lovett B.R."/>
            <person name="Lee E."/>
            <person name="Macias A.M."/>
            <person name="Hajek A.E."/>
            <person name="De Bivort B.L."/>
            <person name="Kasson M.T."/>
            <person name="De Fine Licht H.H."/>
            <person name="Stajich J.E."/>
        </authorList>
    </citation>
    <scope>NUCLEOTIDE SEQUENCE</scope>
    <source>
        <strain evidence="1">Berkeley</strain>
    </source>
</reference>
<evidence type="ECO:0000313" key="1">
    <source>
        <dbReference type="EMBL" id="KAJ9079946.1"/>
    </source>
</evidence>
<organism evidence="1 2">
    <name type="scientific">Entomophthora muscae</name>
    <dbReference type="NCBI Taxonomy" id="34485"/>
    <lineage>
        <taxon>Eukaryota</taxon>
        <taxon>Fungi</taxon>
        <taxon>Fungi incertae sedis</taxon>
        <taxon>Zoopagomycota</taxon>
        <taxon>Entomophthoromycotina</taxon>
        <taxon>Entomophthoromycetes</taxon>
        <taxon>Entomophthorales</taxon>
        <taxon>Entomophthoraceae</taxon>
        <taxon>Entomophthora</taxon>
    </lineage>
</organism>
<dbReference type="Proteomes" id="UP001165960">
    <property type="component" value="Unassembled WGS sequence"/>
</dbReference>
<sequence length="58" mass="6788">MAIISSCSCIMLYAWAFRWKPDSHRQNSQPQYLDRQTSPHRLPYSGRSSSASRCTYPY</sequence>
<evidence type="ECO:0000313" key="2">
    <source>
        <dbReference type="Proteomes" id="UP001165960"/>
    </source>
</evidence>
<name>A0ACC2U028_9FUNG</name>
<comment type="caution">
    <text evidence="1">The sequence shown here is derived from an EMBL/GenBank/DDBJ whole genome shotgun (WGS) entry which is preliminary data.</text>
</comment>
<gene>
    <name evidence="1" type="ORF">DSO57_1030292</name>
</gene>
<accession>A0ACC2U028</accession>
<keyword evidence="2" id="KW-1185">Reference proteome</keyword>